<dbReference type="Proteomes" id="UP000821865">
    <property type="component" value="Chromosome 11"/>
</dbReference>
<accession>A0ACB8DKS9</accession>
<reference evidence="1" key="1">
    <citation type="submission" date="2020-05" db="EMBL/GenBank/DDBJ databases">
        <title>Large-scale comparative analyses of tick genomes elucidate their genetic diversity and vector capacities.</title>
        <authorList>
            <person name="Jia N."/>
            <person name="Wang J."/>
            <person name="Shi W."/>
            <person name="Du L."/>
            <person name="Sun Y."/>
            <person name="Zhan W."/>
            <person name="Jiang J."/>
            <person name="Wang Q."/>
            <person name="Zhang B."/>
            <person name="Ji P."/>
            <person name="Sakyi L.B."/>
            <person name="Cui X."/>
            <person name="Yuan T."/>
            <person name="Jiang B."/>
            <person name="Yang W."/>
            <person name="Lam T.T.-Y."/>
            <person name="Chang Q."/>
            <person name="Ding S."/>
            <person name="Wang X."/>
            <person name="Zhu J."/>
            <person name="Ruan X."/>
            <person name="Zhao L."/>
            <person name="Wei J."/>
            <person name="Que T."/>
            <person name="Du C."/>
            <person name="Cheng J."/>
            <person name="Dai P."/>
            <person name="Han X."/>
            <person name="Huang E."/>
            <person name="Gao Y."/>
            <person name="Liu J."/>
            <person name="Shao H."/>
            <person name="Ye R."/>
            <person name="Li L."/>
            <person name="Wei W."/>
            <person name="Wang X."/>
            <person name="Wang C."/>
            <person name="Yang T."/>
            <person name="Huo Q."/>
            <person name="Li W."/>
            <person name="Guo W."/>
            <person name="Chen H."/>
            <person name="Zhou L."/>
            <person name="Ni X."/>
            <person name="Tian J."/>
            <person name="Zhou Y."/>
            <person name="Sheng Y."/>
            <person name="Liu T."/>
            <person name="Pan Y."/>
            <person name="Xia L."/>
            <person name="Li J."/>
            <person name="Zhao F."/>
            <person name="Cao W."/>
        </authorList>
    </citation>
    <scope>NUCLEOTIDE SEQUENCE</scope>
    <source>
        <strain evidence="1">Dsil-2018</strain>
    </source>
</reference>
<comment type="caution">
    <text evidence="1">The sequence shown here is derived from an EMBL/GenBank/DDBJ whole genome shotgun (WGS) entry which is preliminary data.</text>
</comment>
<proteinExistence type="predicted"/>
<evidence type="ECO:0000313" key="1">
    <source>
        <dbReference type="EMBL" id="KAH7971278.1"/>
    </source>
</evidence>
<keyword evidence="2" id="KW-1185">Reference proteome</keyword>
<sequence length="301" mass="32557">MKAGDHPLPYDFSRFDDHPRTDEVIGFQTVTFERALEAALWCQRDDVVLLESLLEEGSRTTTVSPLPSLGEQQTFKRCSARAKKTPGAPSSPAQGASAGVAFDPSKTPYLIQAGHGVLTGRNLRMFLTVAGNDKREETGGPNSMPSVDDSEGGTNEALTDVHLDEKAVEAACHELVTWGKLDDFDAVVITLLRRGLGYDAAFLACVYGGGNLWPRDPHDCLGALLQTLPFCRKSGSRSGPPETYANMFRTCLPPPGAKMSPTPTDLQQIDLLLNGPDDDAYAARQGGARAKAMPRVRLYSY</sequence>
<protein>
    <submittedName>
        <fullName evidence="1">Uncharacterized protein</fullName>
    </submittedName>
</protein>
<gene>
    <name evidence="1" type="ORF">HPB49_020831</name>
</gene>
<evidence type="ECO:0000313" key="2">
    <source>
        <dbReference type="Proteomes" id="UP000821865"/>
    </source>
</evidence>
<name>A0ACB8DKS9_DERSI</name>
<organism evidence="1 2">
    <name type="scientific">Dermacentor silvarum</name>
    <name type="common">Tick</name>
    <dbReference type="NCBI Taxonomy" id="543639"/>
    <lineage>
        <taxon>Eukaryota</taxon>
        <taxon>Metazoa</taxon>
        <taxon>Ecdysozoa</taxon>
        <taxon>Arthropoda</taxon>
        <taxon>Chelicerata</taxon>
        <taxon>Arachnida</taxon>
        <taxon>Acari</taxon>
        <taxon>Parasitiformes</taxon>
        <taxon>Ixodida</taxon>
        <taxon>Ixodoidea</taxon>
        <taxon>Ixodidae</taxon>
        <taxon>Rhipicephalinae</taxon>
        <taxon>Dermacentor</taxon>
    </lineage>
</organism>
<dbReference type="EMBL" id="CM023480">
    <property type="protein sequence ID" value="KAH7971278.1"/>
    <property type="molecule type" value="Genomic_DNA"/>
</dbReference>